<reference evidence="1 2" key="1">
    <citation type="submission" date="2020-08" db="EMBL/GenBank/DDBJ databases">
        <title>Genomic Encyclopedia of Type Strains, Phase IV (KMG-IV): sequencing the most valuable type-strain genomes for metagenomic binning, comparative biology and taxonomic classification.</title>
        <authorList>
            <person name="Goeker M."/>
        </authorList>
    </citation>
    <scope>NUCLEOTIDE SEQUENCE [LARGE SCALE GENOMIC DNA]</scope>
    <source>
        <strain evidence="1 2">DSM 19371</strain>
    </source>
</reference>
<dbReference type="EMBL" id="JACIEU010000011">
    <property type="protein sequence ID" value="MBB4149099.1"/>
    <property type="molecule type" value="Genomic_DNA"/>
</dbReference>
<sequence>MKTDRLLLSEFRAALHDMDSDLIGVRLNICPGARSAAIERARAHLRAAIGELTDVMAGPLLGDRTAA</sequence>
<proteinExistence type="predicted"/>
<dbReference type="RefSeq" id="WP_188082743.1">
    <property type="nucleotide sequence ID" value="NZ_JACIEU010000011.1"/>
</dbReference>
<protein>
    <submittedName>
        <fullName evidence="1">Uncharacterized protein</fullName>
    </submittedName>
</protein>
<evidence type="ECO:0000313" key="1">
    <source>
        <dbReference type="EMBL" id="MBB4149099.1"/>
    </source>
</evidence>
<name>A0A7W6PWD8_9SPHN</name>
<comment type="caution">
    <text evidence="1">The sequence shown here is derived from an EMBL/GenBank/DDBJ whole genome shotgun (WGS) entry which is preliminary data.</text>
</comment>
<keyword evidence="2" id="KW-1185">Reference proteome</keyword>
<organism evidence="1 2">
    <name type="scientific">Sphingobium scionense</name>
    <dbReference type="NCBI Taxonomy" id="1404341"/>
    <lineage>
        <taxon>Bacteria</taxon>
        <taxon>Pseudomonadati</taxon>
        <taxon>Pseudomonadota</taxon>
        <taxon>Alphaproteobacteria</taxon>
        <taxon>Sphingomonadales</taxon>
        <taxon>Sphingomonadaceae</taxon>
        <taxon>Sphingobium</taxon>
    </lineage>
</organism>
<dbReference type="Proteomes" id="UP000590524">
    <property type="component" value="Unassembled WGS sequence"/>
</dbReference>
<gene>
    <name evidence="1" type="ORF">GGQ90_002888</name>
</gene>
<evidence type="ECO:0000313" key="2">
    <source>
        <dbReference type="Proteomes" id="UP000590524"/>
    </source>
</evidence>
<dbReference type="AlphaFoldDB" id="A0A7W6PWD8"/>
<accession>A0A7W6PWD8</accession>